<keyword evidence="4" id="KW-1185">Reference proteome</keyword>
<dbReference type="Pfam" id="PF01498">
    <property type="entry name" value="HTH_Tnp_Tc3_2"/>
    <property type="match status" value="1"/>
</dbReference>
<dbReference type="InterPro" id="IPR038717">
    <property type="entry name" value="Tc1-like_DDE_dom"/>
</dbReference>
<dbReference type="PANTHER" id="PTHR23022:SF135">
    <property type="entry name" value="SI:DKEY-77F5.3"/>
    <property type="match status" value="1"/>
</dbReference>
<dbReference type="EnsemblMetazoa" id="PPAI010625-RA">
    <property type="protein sequence ID" value="PPAI010625-PA"/>
    <property type="gene ID" value="PPAI010625"/>
</dbReference>
<evidence type="ECO:0000259" key="2">
    <source>
        <dbReference type="Pfam" id="PF13358"/>
    </source>
</evidence>
<dbReference type="InterPro" id="IPR052338">
    <property type="entry name" value="Transposase_5"/>
</dbReference>
<dbReference type="VEuPathDB" id="VectorBase:PPAI010625"/>
<proteinExistence type="predicted"/>
<feature type="domain" description="Tc1-like transposase DDE" evidence="2">
    <location>
        <begin position="100"/>
        <end position="203"/>
    </location>
</feature>
<accession>A0A1B0DQ35</accession>
<dbReference type="Pfam" id="PF13358">
    <property type="entry name" value="DDE_3"/>
    <property type="match status" value="1"/>
</dbReference>
<name>A0A1B0DQ35_PHLPP</name>
<dbReference type="InterPro" id="IPR036397">
    <property type="entry name" value="RNaseH_sf"/>
</dbReference>
<dbReference type="EMBL" id="AJVK01008446">
    <property type="status" value="NOT_ANNOTATED_CDS"/>
    <property type="molecule type" value="Genomic_DNA"/>
</dbReference>
<dbReference type="PANTHER" id="PTHR23022">
    <property type="entry name" value="TRANSPOSABLE ELEMENT-RELATED"/>
    <property type="match status" value="1"/>
</dbReference>
<dbReference type="InterPro" id="IPR002492">
    <property type="entry name" value="Transposase_Tc1-like"/>
</dbReference>
<dbReference type="GO" id="GO:0003677">
    <property type="term" value="F:DNA binding"/>
    <property type="evidence" value="ECO:0007669"/>
    <property type="project" value="InterPro"/>
</dbReference>
<dbReference type="GO" id="GO:0006313">
    <property type="term" value="P:DNA transposition"/>
    <property type="evidence" value="ECO:0007669"/>
    <property type="project" value="InterPro"/>
</dbReference>
<evidence type="ECO:0000313" key="4">
    <source>
        <dbReference type="Proteomes" id="UP000092462"/>
    </source>
</evidence>
<dbReference type="Proteomes" id="UP000092462">
    <property type="component" value="Unassembled WGS sequence"/>
</dbReference>
<evidence type="ECO:0008006" key="5">
    <source>
        <dbReference type="Google" id="ProtNLM"/>
    </source>
</evidence>
<protein>
    <recommendedName>
        <fullName evidence="5">Tc1-like transposase DDE domain-containing protein</fullName>
    </recommendedName>
</protein>
<reference evidence="3" key="1">
    <citation type="submission" date="2022-08" db="UniProtKB">
        <authorList>
            <consortium name="EnsemblMetazoa"/>
        </authorList>
    </citation>
    <scope>IDENTIFICATION</scope>
    <source>
        <strain evidence="3">Israel</strain>
    </source>
</reference>
<organism evidence="3 4">
    <name type="scientific">Phlebotomus papatasi</name>
    <name type="common">Sandfly</name>
    <dbReference type="NCBI Taxonomy" id="29031"/>
    <lineage>
        <taxon>Eukaryota</taxon>
        <taxon>Metazoa</taxon>
        <taxon>Ecdysozoa</taxon>
        <taxon>Arthropoda</taxon>
        <taxon>Hexapoda</taxon>
        <taxon>Insecta</taxon>
        <taxon>Pterygota</taxon>
        <taxon>Neoptera</taxon>
        <taxon>Endopterygota</taxon>
        <taxon>Diptera</taxon>
        <taxon>Nematocera</taxon>
        <taxon>Psychodoidea</taxon>
        <taxon>Psychodidae</taxon>
        <taxon>Phlebotomus</taxon>
        <taxon>Phlebotomus</taxon>
    </lineage>
</organism>
<dbReference type="Gene3D" id="3.30.420.10">
    <property type="entry name" value="Ribonuclease H-like superfamily/Ribonuclease H"/>
    <property type="match status" value="1"/>
</dbReference>
<dbReference type="AlphaFoldDB" id="A0A1B0DQ35"/>
<evidence type="ECO:0000313" key="3">
    <source>
        <dbReference type="EnsemblMetazoa" id="PPAI010625-PA"/>
    </source>
</evidence>
<dbReference type="GO" id="GO:0015074">
    <property type="term" value="P:DNA integration"/>
    <property type="evidence" value="ECO:0007669"/>
    <property type="project" value="InterPro"/>
</dbReference>
<evidence type="ECO:0000259" key="1">
    <source>
        <dbReference type="Pfam" id="PF01498"/>
    </source>
</evidence>
<sequence length="265" mass="30877">MKTDCGVITSVRTVQRALRECGLRAVRRQKKPKFSPSHQRRRLDFAIRHKYWTVDDWKRLIWSDETMINRLGSDGSRFVWKNPTSPVVDHHIIPTLKFGGGSLMMWGCMTYNGVGFACQIVGRMNAEAYVNILDNNFIPTLDSFMLDCSDIIFQQDNNPKCTSRLAKSWFDENSIEVLEWPAQSPDLNPIEHLWSYLKRKLLSYETTPESIHELWKRIRDEWYRIPLIVCKKLVEMGQKRVKRSIHGSKNGVLNGILLSYRTGKT</sequence>
<feature type="domain" description="Transposase Tc1-like" evidence="1">
    <location>
        <begin position="3"/>
        <end position="50"/>
    </location>
</feature>